<protein>
    <submittedName>
        <fullName evidence="1">Uncharacterized protein</fullName>
    </submittedName>
</protein>
<accession>A0A1W1Y050</accession>
<evidence type="ECO:0000313" key="1">
    <source>
        <dbReference type="EMBL" id="SMC29599.1"/>
    </source>
</evidence>
<evidence type="ECO:0000313" key="2">
    <source>
        <dbReference type="Proteomes" id="UP000192761"/>
    </source>
</evidence>
<gene>
    <name evidence="1" type="ORF">SAMN02745857_03946</name>
</gene>
<dbReference type="AlphaFoldDB" id="A0A1W1Y050"/>
<sequence length="289" mass="30870">MRMNKQALSFLSPNEKSLMQLIRMACLVLVAASLIGCAAPALQGARPASALNQQYGLAKSEVLARTDHTTQHLDDAKSILYFQNQGGGGAALGLLLGPFGVAANIEMIKGVTTADVEKLKGKLHLNPDAALQQAAAATSLALQAAASQGDVKVTPFIFVSKTNETDIHLSSVVLFEGEDGQKKWLRRYQYQLPGKYTLDELSSLSEAQTSGVQAASTLAYGALLKYIAAEQDAAIAQEKKITLTSAYLTPRFEMALPGSLIGEQEGRVWVRTMFGVYAVAPADIQIVKN</sequence>
<organism evidence="1 2">
    <name type="scientific">Andreprevotia lacus DSM 23236</name>
    <dbReference type="NCBI Taxonomy" id="1121001"/>
    <lineage>
        <taxon>Bacteria</taxon>
        <taxon>Pseudomonadati</taxon>
        <taxon>Pseudomonadota</taxon>
        <taxon>Betaproteobacteria</taxon>
        <taxon>Neisseriales</taxon>
        <taxon>Chitinibacteraceae</taxon>
        <taxon>Andreprevotia</taxon>
    </lineage>
</organism>
<dbReference type="Proteomes" id="UP000192761">
    <property type="component" value="Unassembled WGS sequence"/>
</dbReference>
<name>A0A1W1Y050_9NEIS</name>
<keyword evidence="2" id="KW-1185">Reference proteome</keyword>
<proteinExistence type="predicted"/>
<dbReference type="EMBL" id="FWXD01000038">
    <property type="protein sequence ID" value="SMC29599.1"/>
    <property type="molecule type" value="Genomic_DNA"/>
</dbReference>
<reference evidence="1 2" key="1">
    <citation type="submission" date="2017-04" db="EMBL/GenBank/DDBJ databases">
        <authorList>
            <person name="Afonso C.L."/>
            <person name="Miller P.J."/>
            <person name="Scott M.A."/>
            <person name="Spackman E."/>
            <person name="Goraichik I."/>
            <person name="Dimitrov K.M."/>
            <person name="Suarez D.L."/>
            <person name="Swayne D.E."/>
        </authorList>
    </citation>
    <scope>NUCLEOTIDE SEQUENCE [LARGE SCALE GENOMIC DNA]</scope>
    <source>
        <strain evidence="1 2">DSM 23236</strain>
    </source>
</reference>